<evidence type="ECO:0000313" key="3">
    <source>
        <dbReference type="Proteomes" id="UP000015106"/>
    </source>
</evidence>
<dbReference type="AlphaFoldDB" id="A0A8R7QMS9"/>
<evidence type="ECO:0000313" key="2">
    <source>
        <dbReference type="EnsemblPlants" id="TuG1812G0600000018.01.T01"/>
    </source>
</evidence>
<name>A0A8R7QMS9_TRIUA</name>
<evidence type="ECO:0000256" key="1">
    <source>
        <dbReference type="SAM" id="MobiDB-lite"/>
    </source>
</evidence>
<keyword evidence="3" id="KW-1185">Reference proteome</keyword>
<dbReference type="Gramene" id="TuG1812G0600000018.01.T01">
    <property type="protein sequence ID" value="TuG1812G0600000018.01.T01"/>
    <property type="gene ID" value="TuG1812G0600000018.01"/>
</dbReference>
<organism evidence="2 3">
    <name type="scientific">Triticum urartu</name>
    <name type="common">Red wild einkorn</name>
    <name type="synonym">Crithodium urartu</name>
    <dbReference type="NCBI Taxonomy" id="4572"/>
    <lineage>
        <taxon>Eukaryota</taxon>
        <taxon>Viridiplantae</taxon>
        <taxon>Streptophyta</taxon>
        <taxon>Embryophyta</taxon>
        <taxon>Tracheophyta</taxon>
        <taxon>Spermatophyta</taxon>
        <taxon>Magnoliopsida</taxon>
        <taxon>Liliopsida</taxon>
        <taxon>Poales</taxon>
        <taxon>Poaceae</taxon>
        <taxon>BOP clade</taxon>
        <taxon>Pooideae</taxon>
        <taxon>Triticodae</taxon>
        <taxon>Triticeae</taxon>
        <taxon>Triticinae</taxon>
        <taxon>Triticum</taxon>
    </lineage>
</organism>
<reference evidence="2" key="2">
    <citation type="submission" date="2018-03" db="EMBL/GenBank/DDBJ databases">
        <title>The Triticum urartu genome reveals the dynamic nature of wheat genome evolution.</title>
        <authorList>
            <person name="Ling H."/>
            <person name="Ma B."/>
            <person name="Shi X."/>
            <person name="Liu H."/>
            <person name="Dong L."/>
            <person name="Sun H."/>
            <person name="Cao Y."/>
            <person name="Gao Q."/>
            <person name="Zheng S."/>
            <person name="Li Y."/>
            <person name="Yu Y."/>
            <person name="Du H."/>
            <person name="Qi M."/>
            <person name="Li Y."/>
            <person name="Yu H."/>
            <person name="Cui Y."/>
            <person name="Wang N."/>
            <person name="Chen C."/>
            <person name="Wu H."/>
            <person name="Zhao Y."/>
            <person name="Zhang J."/>
            <person name="Li Y."/>
            <person name="Zhou W."/>
            <person name="Zhang B."/>
            <person name="Hu W."/>
            <person name="Eijk M."/>
            <person name="Tang J."/>
            <person name="Witsenboer H."/>
            <person name="Zhao S."/>
            <person name="Li Z."/>
            <person name="Zhang A."/>
            <person name="Wang D."/>
            <person name="Liang C."/>
        </authorList>
    </citation>
    <scope>NUCLEOTIDE SEQUENCE [LARGE SCALE GENOMIC DNA]</scope>
    <source>
        <strain evidence="2">cv. G1812</strain>
    </source>
</reference>
<reference evidence="3" key="1">
    <citation type="journal article" date="2013" name="Nature">
        <title>Draft genome of the wheat A-genome progenitor Triticum urartu.</title>
        <authorList>
            <person name="Ling H.Q."/>
            <person name="Zhao S."/>
            <person name="Liu D."/>
            <person name="Wang J."/>
            <person name="Sun H."/>
            <person name="Zhang C."/>
            <person name="Fan H."/>
            <person name="Li D."/>
            <person name="Dong L."/>
            <person name="Tao Y."/>
            <person name="Gao C."/>
            <person name="Wu H."/>
            <person name="Li Y."/>
            <person name="Cui Y."/>
            <person name="Guo X."/>
            <person name="Zheng S."/>
            <person name="Wang B."/>
            <person name="Yu K."/>
            <person name="Liang Q."/>
            <person name="Yang W."/>
            <person name="Lou X."/>
            <person name="Chen J."/>
            <person name="Feng M."/>
            <person name="Jian J."/>
            <person name="Zhang X."/>
            <person name="Luo G."/>
            <person name="Jiang Y."/>
            <person name="Liu J."/>
            <person name="Wang Z."/>
            <person name="Sha Y."/>
            <person name="Zhang B."/>
            <person name="Wu H."/>
            <person name="Tang D."/>
            <person name="Shen Q."/>
            <person name="Xue P."/>
            <person name="Zou S."/>
            <person name="Wang X."/>
            <person name="Liu X."/>
            <person name="Wang F."/>
            <person name="Yang Y."/>
            <person name="An X."/>
            <person name="Dong Z."/>
            <person name="Zhang K."/>
            <person name="Zhang X."/>
            <person name="Luo M.C."/>
            <person name="Dvorak J."/>
            <person name="Tong Y."/>
            <person name="Wang J."/>
            <person name="Yang H."/>
            <person name="Li Z."/>
            <person name="Wang D."/>
            <person name="Zhang A."/>
            <person name="Wang J."/>
        </authorList>
    </citation>
    <scope>NUCLEOTIDE SEQUENCE</scope>
    <source>
        <strain evidence="3">cv. G1812</strain>
    </source>
</reference>
<accession>A0A8R7QMS9</accession>
<dbReference type="EnsemblPlants" id="TuG1812G0600000018.01.T01">
    <property type="protein sequence ID" value="TuG1812G0600000018.01.T01"/>
    <property type="gene ID" value="TuG1812G0600000018.01"/>
</dbReference>
<sequence>PRRRLPVRHLAFSSESSHRSSATALPLASLITHGRCLPYPRCFSKHSLYVRGTEEISRRMKPMRVGGRCCVLIHGVVRVH</sequence>
<dbReference type="Proteomes" id="UP000015106">
    <property type="component" value="Chromosome 6"/>
</dbReference>
<proteinExistence type="predicted"/>
<reference evidence="2" key="3">
    <citation type="submission" date="2022-06" db="UniProtKB">
        <authorList>
            <consortium name="EnsemblPlants"/>
        </authorList>
    </citation>
    <scope>IDENTIFICATION</scope>
</reference>
<protein>
    <submittedName>
        <fullName evidence="2">Uncharacterized protein</fullName>
    </submittedName>
</protein>
<feature type="region of interest" description="Disordered" evidence="1">
    <location>
        <begin position="1"/>
        <end position="22"/>
    </location>
</feature>